<keyword evidence="6 10" id="KW-0949">S-adenosyl-L-methionine</keyword>
<evidence type="ECO:0000256" key="4">
    <source>
        <dbReference type="ARBA" id="ARBA00022603"/>
    </source>
</evidence>
<comment type="caution">
    <text evidence="13">The sequence shown here is derived from an EMBL/GenBank/DDBJ whole genome shotgun (WGS) entry which is preliminary data.</text>
</comment>
<dbReference type="CDD" id="cd02440">
    <property type="entry name" value="AdoMet_MTases"/>
    <property type="match status" value="1"/>
</dbReference>
<comment type="similarity">
    <text evidence="10">Belongs to the class I-like SAM-binding methyltransferase superfamily. RsmB/NOP family.</text>
</comment>
<gene>
    <name evidence="13" type="ORF">MEDL_45435</name>
</gene>
<dbReference type="InterPro" id="IPR029063">
    <property type="entry name" value="SAM-dependent_MTases_sf"/>
</dbReference>
<feature type="region of interest" description="Disordered" evidence="11">
    <location>
        <begin position="441"/>
        <end position="506"/>
    </location>
</feature>
<sequence length="758" mass="86497">MFELNISFFEIDKCAVDHKKGNRDRERENNGDGEKRENKHTDYPTTKKTNANYEQYYKEQGIIKEAEWEAFLESMRQPLPTTFRITGFRGEAQEMLKIIKNEYITKLVSNDDCPVHSLPWYPNELGWQIDLSRREIRHQQDLQPLKEFLLNETESGNISRQEAVSMIPPLVLDVKPHHKVLDMCAAPGSKTAQLIELLHADGENVPEGYVIANDVCNKRCYLMVHQVKRLQSPCCAIVNHDATTLPNIRIGEGIKDFVQYDRVLCDVPCSGDGTLRKNVDIWSRWNANIGPNLHKVQMKILKRGLELLAVGGRLVYSTCSLNPVENEAIIASMMEKCKGCIELIDVSSQLPNLKYNHGLSSWKVFNKKMEHMSNLEETRNKGYSHFEGSMFPPDNAKDFNLERCIRVLPHHQNTGGFFIVAIQKTATLPWMRPVPPVQEVKKEENVDLEQKKEAGDQSKEASVPVETVAKEPADKDDTKETTDVKSNGKRPGDALTDPTPTKHKKMHGYKEDPFLFLEANDPFWDPIQKFYGIRPDFPIEQVMYRAETGHKRTIYFVSNQLRNIIRRNSDRIRFINLGLRIFGRSPSPLVPDCEYRISQEGLTVLGAECITRCVQLSREDMVTFMTYDNPFFDKMSTKAREDLKLFSIGCILMHYKPEAGETKPSCNITVCGWRGKSSLRTFLSKNLRAHYLRLFGVELEEILKVLAKKENATNSETGDTSQDSAVETEENTNKTETVKSADSEKSSGAEKMDTNEGT</sequence>
<evidence type="ECO:0000256" key="11">
    <source>
        <dbReference type="SAM" id="MobiDB-lite"/>
    </source>
</evidence>
<keyword evidence="5 10" id="KW-0808">Transferase</keyword>
<dbReference type="GO" id="GO:0016428">
    <property type="term" value="F:tRNA (cytidine-5-)-methyltransferase activity"/>
    <property type="evidence" value="ECO:0007669"/>
    <property type="project" value="InterPro"/>
</dbReference>
<feature type="compositionally biased region" description="Basic and acidic residues" evidence="11">
    <location>
        <begin position="19"/>
        <end position="42"/>
    </location>
</feature>
<dbReference type="GO" id="GO:0030488">
    <property type="term" value="P:tRNA methylation"/>
    <property type="evidence" value="ECO:0007669"/>
    <property type="project" value="TreeGrafter"/>
</dbReference>
<dbReference type="Gene3D" id="3.40.50.150">
    <property type="entry name" value="Vaccinia Virus protein VP39"/>
    <property type="match status" value="1"/>
</dbReference>
<evidence type="ECO:0000256" key="5">
    <source>
        <dbReference type="ARBA" id="ARBA00022679"/>
    </source>
</evidence>
<dbReference type="EMBL" id="CAJPWZ010002189">
    <property type="protein sequence ID" value="CAG2232798.1"/>
    <property type="molecule type" value="Genomic_DNA"/>
</dbReference>
<dbReference type="GO" id="GO:0000049">
    <property type="term" value="F:tRNA binding"/>
    <property type="evidence" value="ECO:0007669"/>
    <property type="project" value="UniProtKB-KW"/>
</dbReference>
<dbReference type="PRINTS" id="PR02008">
    <property type="entry name" value="RCMTFAMILY"/>
</dbReference>
<dbReference type="InterPro" id="IPR023267">
    <property type="entry name" value="RCMT"/>
</dbReference>
<dbReference type="Pfam" id="PF25376">
    <property type="entry name" value="Pre-PUA_NSUN2"/>
    <property type="match status" value="1"/>
</dbReference>
<accession>A0A8S3TMD4</accession>
<feature type="region of interest" description="Disordered" evidence="11">
    <location>
        <begin position="19"/>
        <end position="47"/>
    </location>
</feature>
<dbReference type="GO" id="GO:0005634">
    <property type="term" value="C:nucleus"/>
    <property type="evidence" value="ECO:0007669"/>
    <property type="project" value="UniProtKB-SubCell"/>
</dbReference>
<dbReference type="PANTHER" id="PTHR22808:SF1">
    <property type="entry name" value="RNA CYTOSINE-C(5)-METHYLTRANSFERASE NSUN2-RELATED"/>
    <property type="match status" value="1"/>
</dbReference>
<dbReference type="InterPro" id="IPR057286">
    <property type="entry name" value="PUA_NSUN2"/>
</dbReference>
<keyword evidence="8 10" id="KW-0694">RNA-binding</keyword>
<dbReference type="InterPro" id="IPR057285">
    <property type="entry name" value="Pre-PUA_NSUN2"/>
</dbReference>
<dbReference type="EC" id="2.1.1.203" evidence="2"/>
<comment type="subcellular location">
    <subcellularLocation>
        <location evidence="1">Nucleus</location>
    </subcellularLocation>
</comment>
<evidence type="ECO:0000256" key="10">
    <source>
        <dbReference type="PROSITE-ProRule" id="PRU01023"/>
    </source>
</evidence>
<feature type="binding site" evidence="10">
    <location>
        <begin position="184"/>
        <end position="190"/>
    </location>
    <ligand>
        <name>S-adenosyl-L-methionine</name>
        <dbReference type="ChEBI" id="CHEBI:59789"/>
    </ligand>
</feature>
<dbReference type="Pfam" id="PF01189">
    <property type="entry name" value="Methyltr_RsmB-F"/>
    <property type="match status" value="1"/>
</dbReference>
<protein>
    <recommendedName>
        <fullName evidence="2">tRNA (cytosine(34)-C(5))-methyltransferase</fullName>
        <ecNumber evidence="2">2.1.1.203</ecNumber>
    </recommendedName>
</protein>
<keyword evidence="9" id="KW-0539">Nucleus</keyword>
<dbReference type="SUPFAM" id="SSF53335">
    <property type="entry name" value="S-adenosyl-L-methionine-dependent methyltransferases"/>
    <property type="match status" value="1"/>
</dbReference>
<evidence type="ECO:0000313" key="14">
    <source>
        <dbReference type="Proteomes" id="UP000683360"/>
    </source>
</evidence>
<dbReference type="GO" id="GO:0005737">
    <property type="term" value="C:cytoplasm"/>
    <property type="evidence" value="ECO:0007669"/>
    <property type="project" value="TreeGrafter"/>
</dbReference>
<dbReference type="AlphaFoldDB" id="A0A8S3TMD4"/>
<evidence type="ECO:0000256" key="3">
    <source>
        <dbReference type="ARBA" id="ARBA00022555"/>
    </source>
</evidence>
<keyword evidence="3" id="KW-0820">tRNA-binding</keyword>
<dbReference type="Pfam" id="PF25378">
    <property type="entry name" value="PUA_NSUN2"/>
    <property type="match status" value="1"/>
</dbReference>
<evidence type="ECO:0000256" key="6">
    <source>
        <dbReference type="ARBA" id="ARBA00022691"/>
    </source>
</evidence>
<feature type="binding site" evidence="10">
    <location>
        <position position="241"/>
    </location>
    <ligand>
        <name>S-adenosyl-L-methionine</name>
        <dbReference type="ChEBI" id="CHEBI:59789"/>
    </ligand>
</feature>
<evidence type="ECO:0000313" key="13">
    <source>
        <dbReference type="EMBL" id="CAG2232798.1"/>
    </source>
</evidence>
<feature type="compositionally biased region" description="Basic and acidic residues" evidence="11">
    <location>
        <begin position="731"/>
        <end position="758"/>
    </location>
</feature>
<keyword evidence="4 10" id="KW-0489">Methyltransferase</keyword>
<feature type="binding site" evidence="10">
    <location>
        <position position="214"/>
    </location>
    <ligand>
        <name>S-adenosyl-L-methionine</name>
        <dbReference type="ChEBI" id="CHEBI:59789"/>
    </ligand>
</feature>
<name>A0A8S3TMD4_MYTED</name>
<dbReference type="InterPro" id="IPR001678">
    <property type="entry name" value="MeTrfase_RsmB-F_NOP2_dom"/>
</dbReference>
<organism evidence="13 14">
    <name type="scientific">Mytilus edulis</name>
    <name type="common">Blue mussel</name>
    <dbReference type="NCBI Taxonomy" id="6550"/>
    <lineage>
        <taxon>Eukaryota</taxon>
        <taxon>Metazoa</taxon>
        <taxon>Spiralia</taxon>
        <taxon>Lophotrochozoa</taxon>
        <taxon>Mollusca</taxon>
        <taxon>Bivalvia</taxon>
        <taxon>Autobranchia</taxon>
        <taxon>Pteriomorphia</taxon>
        <taxon>Mytilida</taxon>
        <taxon>Mytiloidea</taxon>
        <taxon>Mytilidae</taxon>
        <taxon>Mytilinae</taxon>
        <taxon>Mytilus</taxon>
    </lineage>
</organism>
<feature type="active site" description="Nucleophile" evidence="10">
    <location>
        <position position="319"/>
    </location>
</feature>
<feature type="domain" description="SAM-dependent MTase RsmB/NOP-type" evidence="12">
    <location>
        <begin position="71"/>
        <end position="425"/>
    </location>
</feature>
<evidence type="ECO:0000256" key="7">
    <source>
        <dbReference type="ARBA" id="ARBA00022694"/>
    </source>
</evidence>
<feature type="compositionally biased region" description="Basic and acidic residues" evidence="11">
    <location>
        <begin position="441"/>
        <end position="459"/>
    </location>
</feature>
<dbReference type="InterPro" id="IPR023270">
    <property type="entry name" value="RCMT_NCL1"/>
</dbReference>
<reference evidence="13" key="1">
    <citation type="submission" date="2021-03" db="EMBL/GenBank/DDBJ databases">
        <authorList>
            <person name="Bekaert M."/>
        </authorList>
    </citation>
    <scope>NUCLEOTIDE SEQUENCE</scope>
</reference>
<keyword evidence="14" id="KW-1185">Reference proteome</keyword>
<proteinExistence type="inferred from homology"/>
<dbReference type="PROSITE" id="PS51686">
    <property type="entry name" value="SAM_MT_RSMB_NOP"/>
    <property type="match status" value="1"/>
</dbReference>
<evidence type="ECO:0000256" key="2">
    <source>
        <dbReference type="ARBA" id="ARBA00012629"/>
    </source>
</evidence>
<feature type="region of interest" description="Disordered" evidence="11">
    <location>
        <begin position="712"/>
        <end position="758"/>
    </location>
</feature>
<dbReference type="Proteomes" id="UP000683360">
    <property type="component" value="Unassembled WGS sequence"/>
</dbReference>
<feature type="binding site" evidence="10">
    <location>
        <position position="266"/>
    </location>
    <ligand>
        <name>S-adenosyl-L-methionine</name>
        <dbReference type="ChEBI" id="CHEBI:59789"/>
    </ligand>
</feature>
<dbReference type="PRINTS" id="PR02011">
    <property type="entry name" value="RCMTNCL1"/>
</dbReference>
<feature type="compositionally biased region" description="Polar residues" evidence="11">
    <location>
        <begin position="712"/>
        <end position="725"/>
    </location>
</feature>
<evidence type="ECO:0000256" key="1">
    <source>
        <dbReference type="ARBA" id="ARBA00004123"/>
    </source>
</evidence>
<keyword evidence="7" id="KW-0819">tRNA processing</keyword>
<evidence type="ECO:0000256" key="9">
    <source>
        <dbReference type="ARBA" id="ARBA00023242"/>
    </source>
</evidence>
<dbReference type="PANTHER" id="PTHR22808">
    <property type="entry name" value="NCL1 YEAST -RELATED NOL1/NOP2/FMU SUN DOMAIN-CONTAINING"/>
    <property type="match status" value="1"/>
</dbReference>
<feature type="compositionally biased region" description="Basic and acidic residues" evidence="11">
    <location>
        <begin position="468"/>
        <end position="483"/>
    </location>
</feature>
<evidence type="ECO:0000256" key="8">
    <source>
        <dbReference type="ARBA" id="ARBA00022884"/>
    </source>
</evidence>
<evidence type="ECO:0000259" key="12">
    <source>
        <dbReference type="PROSITE" id="PS51686"/>
    </source>
</evidence>
<dbReference type="OrthoDB" id="6093671at2759"/>
<dbReference type="InterPro" id="IPR049560">
    <property type="entry name" value="MeTrfase_RsmB-F_NOP2_cat"/>
</dbReference>